<feature type="region of interest" description="Disordered" evidence="11">
    <location>
        <begin position="1"/>
        <end position="58"/>
    </location>
</feature>
<comment type="similarity">
    <text evidence="1">Belongs to the helicase family. SKI2 subfamily.</text>
</comment>
<dbReference type="Pfam" id="PF02889">
    <property type="entry name" value="Sec63"/>
    <property type="match status" value="1"/>
</dbReference>
<reference evidence="14 15" key="1">
    <citation type="submission" date="2023-11" db="EMBL/GenBank/DDBJ databases">
        <title>Draft genome sequence and annotation of the polyextremotolerant black yeast-like fungus Aureobasidium pullulans NRRL 62042.</title>
        <authorList>
            <person name="Dielentheis-Frenken M.R.E."/>
            <person name="Wibberg D."/>
            <person name="Blank L.M."/>
            <person name="Tiso T."/>
        </authorList>
    </citation>
    <scope>NUCLEOTIDE SEQUENCE [LARGE SCALE GENOMIC DNA]</scope>
    <source>
        <strain evidence="14 15">NRRL 62042</strain>
    </source>
</reference>
<dbReference type="InterPro" id="IPR052247">
    <property type="entry name" value="Meiotic_Crossover_Helicase"/>
</dbReference>
<keyword evidence="7" id="KW-0469">Meiosis</keyword>
<evidence type="ECO:0000256" key="9">
    <source>
        <dbReference type="ARBA" id="ARBA00034808"/>
    </source>
</evidence>
<dbReference type="SMART" id="SM00973">
    <property type="entry name" value="Sec63"/>
    <property type="match status" value="1"/>
</dbReference>
<feature type="compositionally biased region" description="Basic and acidic residues" evidence="11">
    <location>
        <begin position="1388"/>
        <end position="1407"/>
    </location>
</feature>
<dbReference type="Pfam" id="PF00271">
    <property type="entry name" value="Helicase_C"/>
    <property type="match status" value="1"/>
</dbReference>
<dbReference type="InterPro" id="IPR014001">
    <property type="entry name" value="Helicase_ATP-bd"/>
</dbReference>
<comment type="caution">
    <text evidence="14">The sequence shown here is derived from an EMBL/GenBank/DDBJ whole genome shotgun (WGS) entry which is preliminary data.</text>
</comment>
<evidence type="ECO:0000259" key="12">
    <source>
        <dbReference type="PROSITE" id="PS51192"/>
    </source>
</evidence>
<dbReference type="InterPro" id="IPR004179">
    <property type="entry name" value="Sec63-dom"/>
</dbReference>
<keyword evidence="6" id="KW-0413">Isomerase</keyword>
<keyword evidence="3" id="KW-0378">Hydrolase</keyword>
<dbReference type="PANTHER" id="PTHR47835:SF3">
    <property type="entry name" value="HELICASE FOR MEIOSIS 1"/>
    <property type="match status" value="1"/>
</dbReference>
<proteinExistence type="inferred from homology"/>
<evidence type="ECO:0000256" key="1">
    <source>
        <dbReference type="ARBA" id="ARBA00010140"/>
    </source>
</evidence>
<evidence type="ECO:0000256" key="7">
    <source>
        <dbReference type="ARBA" id="ARBA00023254"/>
    </source>
</evidence>
<accession>A0ABR0TQ10</accession>
<dbReference type="SUPFAM" id="SSF52540">
    <property type="entry name" value="P-loop containing nucleoside triphosphate hydrolases"/>
    <property type="match status" value="1"/>
</dbReference>
<evidence type="ECO:0000256" key="4">
    <source>
        <dbReference type="ARBA" id="ARBA00022806"/>
    </source>
</evidence>
<dbReference type="InterPro" id="IPR036390">
    <property type="entry name" value="WH_DNA-bd_sf"/>
</dbReference>
<gene>
    <name evidence="14" type="ORF">QM012_006435</name>
</gene>
<dbReference type="Gene3D" id="1.10.10.10">
    <property type="entry name" value="Winged helix-like DNA-binding domain superfamily/Winged helix DNA-binding domain"/>
    <property type="match status" value="1"/>
</dbReference>
<dbReference type="InterPro" id="IPR036388">
    <property type="entry name" value="WH-like_DNA-bd_sf"/>
</dbReference>
<dbReference type="InterPro" id="IPR057842">
    <property type="entry name" value="WH_MER3"/>
</dbReference>
<dbReference type="SMART" id="SM00490">
    <property type="entry name" value="HELICc"/>
    <property type="match status" value="1"/>
</dbReference>
<organism evidence="14 15">
    <name type="scientific">Aureobasidium pullulans</name>
    <name type="common">Black yeast</name>
    <name type="synonym">Pullularia pullulans</name>
    <dbReference type="NCBI Taxonomy" id="5580"/>
    <lineage>
        <taxon>Eukaryota</taxon>
        <taxon>Fungi</taxon>
        <taxon>Dikarya</taxon>
        <taxon>Ascomycota</taxon>
        <taxon>Pezizomycotina</taxon>
        <taxon>Dothideomycetes</taxon>
        <taxon>Dothideomycetidae</taxon>
        <taxon>Dothideales</taxon>
        <taxon>Saccotheciaceae</taxon>
        <taxon>Aureobasidium</taxon>
    </lineage>
</organism>
<name>A0ABR0TQ10_AURPU</name>
<dbReference type="CDD" id="cd18795">
    <property type="entry name" value="SF2_C_Ski2"/>
    <property type="match status" value="1"/>
</dbReference>
<dbReference type="PANTHER" id="PTHR47835">
    <property type="entry name" value="HFM1, ATP DEPENDENT DNA HELICASE HOMOLOG"/>
    <property type="match status" value="1"/>
</dbReference>
<evidence type="ECO:0000256" key="10">
    <source>
        <dbReference type="ARBA" id="ARBA00048988"/>
    </source>
</evidence>
<feature type="compositionally biased region" description="Polar residues" evidence="11">
    <location>
        <begin position="111"/>
        <end position="124"/>
    </location>
</feature>
<protein>
    <recommendedName>
        <fullName evidence="9">DNA 3'-5' helicase</fullName>
        <ecNumber evidence="9">5.6.2.4</ecNumber>
    </recommendedName>
</protein>
<keyword evidence="4" id="KW-0347">Helicase</keyword>
<dbReference type="Gene3D" id="1.10.3380.10">
    <property type="entry name" value="Sec63 N-terminal domain-like domain"/>
    <property type="match status" value="1"/>
</dbReference>
<feature type="region of interest" description="Disordered" evidence="11">
    <location>
        <begin position="1368"/>
        <end position="1407"/>
    </location>
</feature>
<dbReference type="InterPro" id="IPR027417">
    <property type="entry name" value="P-loop_NTPase"/>
</dbReference>
<sequence>MYTDKSYNHSRPYEQTGDDNTYDYIRPTSYENDRTGYEPSRTRRTSAATRQSQAEAGRARLSLPPYAQVSFDPDECQIWDHACLIPDQYSKAYMTSLPEEAQYTIQPADSFIPTGQHQAPQQPGSSSSSMNVLPSSPAYRASLRLQNSGTMISHRTYNKAQQERPDATARGASIVQGIQLVPVHALPDRFQTIFPFAMFNAVQSACFESIYESNDNCVFSSPTGSGKTVLFEIAICRMLRGWQNGTFKVVYMAPTKSLCSERSRDWKAKFEPLNLRCEELTGDSDISSLHHVQRADIIVTTPEKWDSMTRKWKDHEKLVSLIKLLLIDEVHILNKDRGAALEVVVSRMKSIGSGTRFVALSATVPNSQDIATWLGRNDGTPDIPALHKRFGEEFRPVELTRHVCGYQPTANTFGFDAILTKKLPDVITKYSQRKPVMVFCSTRKSCAEAAKLLAEWWKTSAPRDRRWPAPRDLITVQDKGLQSTIAAGVAVHHAGLTQQDRTAVETAYLAGSLSVICCTSTLAVGVNLPCHMVIVKNTVIYEAGAIKEYSDLEIMQMIGRAGRPQFDASALAVIMTRMQQVKHYEQLLSGQERLESCLHLNLVEHLNAEIGLGMIPDLSAAKKWLAGTFLKVRLKDNPMHYHINGDTPDRNLGARLERICESALSKLKRLELIEQGSSLQCTEYGDAMARYYVDITTMESILGLPRKPKISEILTIISQAHEFREIRFRAGEKLPYKELNSKNDIRFPFKIDLSTAAHKVSLIIQAVLGQVDHIAEQTSHRVQYNCQNIDKDAVGIRNSLMLSRSLAARVWDDSPMVLQQIEQVGPVAVRKLVDAGITNVDELLNTNPGRLELVLNKAPPFGMKMHRQVQTFPRLRISLEMSKQPITKTHEHVAVKLKIDFGFLNNKTPVHYRNKPVFVIILLGTSDGHRIEFFRLSAAKLQNVSPITKTAYLTNPFQLVECYVMIDDLAGTMQEAVLKPQVPLSAFNSIKDTTADTGREKGANGSVNAVKRTLARYKRSTDADEWDDGGLNDDDFINVEPQEDEFPDVDALDHAELNLAKRGKTKNKTAIIEMVEASDGQRLENGNYACNHRCKDRTACKHKCCKEGLEKKPKPKKPKDSDACSTANKSKISSSSSSSARMQTKLELPIRRKVVNEPVEHLDLSQASASPKPKVPTATARLASLYSNTTRPSKISKLGVTSIMAVSKALNGSSERPKVYQSPELSRSIGERIYDNLPSWESDSEIWGDDNNNKMLSEEEDYLDQDEEMLDAALVGLQDSHSLQTLDELVEPTRNAQMFDMLDSGADPQKDNSEPTFFVTPHPQRVDDLLREFDDDAAAMFDQNMDDDDSTWSSMVKRKRNEGITSTYFSTKKAKTDDEGNMQSYEMQAREEERDKESVEDKERREKEELRVWLAAELGDSVEMI</sequence>
<comment type="catalytic activity">
    <reaction evidence="10">
        <text>ATP + H2O = ADP + phosphate + H(+)</text>
        <dbReference type="Rhea" id="RHEA:13065"/>
        <dbReference type="ChEBI" id="CHEBI:15377"/>
        <dbReference type="ChEBI" id="CHEBI:15378"/>
        <dbReference type="ChEBI" id="CHEBI:30616"/>
        <dbReference type="ChEBI" id="CHEBI:43474"/>
        <dbReference type="ChEBI" id="CHEBI:456216"/>
        <dbReference type="EC" id="5.6.2.4"/>
    </reaction>
</comment>
<feature type="region of interest" description="Disordered" evidence="11">
    <location>
        <begin position="111"/>
        <end position="133"/>
    </location>
</feature>
<feature type="region of interest" description="Disordered" evidence="11">
    <location>
        <begin position="1109"/>
        <end position="1145"/>
    </location>
</feature>
<evidence type="ECO:0000256" key="8">
    <source>
        <dbReference type="ARBA" id="ARBA00034617"/>
    </source>
</evidence>
<keyword evidence="2" id="KW-0547">Nucleotide-binding</keyword>
<evidence type="ECO:0000313" key="15">
    <source>
        <dbReference type="Proteomes" id="UP001341245"/>
    </source>
</evidence>
<dbReference type="InterPro" id="IPR011545">
    <property type="entry name" value="DEAD/DEAH_box_helicase_dom"/>
</dbReference>
<dbReference type="EC" id="5.6.2.4" evidence="9"/>
<feature type="compositionally biased region" description="Polar residues" evidence="11">
    <location>
        <begin position="1123"/>
        <end position="1132"/>
    </location>
</feature>
<keyword evidence="5" id="KW-0067">ATP-binding</keyword>
<dbReference type="Pfam" id="PF23445">
    <property type="entry name" value="WHD_SNRNP200"/>
    <property type="match status" value="1"/>
</dbReference>
<feature type="domain" description="Helicase ATP-binding" evidence="12">
    <location>
        <begin position="208"/>
        <end position="382"/>
    </location>
</feature>
<dbReference type="SMART" id="SM00487">
    <property type="entry name" value="DEXDc"/>
    <property type="match status" value="1"/>
</dbReference>
<evidence type="ECO:0000256" key="3">
    <source>
        <dbReference type="ARBA" id="ARBA00022801"/>
    </source>
</evidence>
<dbReference type="SUPFAM" id="SSF46785">
    <property type="entry name" value="Winged helix' DNA-binding domain"/>
    <property type="match status" value="1"/>
</dbReference>
<dbReference type="PROSITE" id="PS51194">
    <property type="entry name" value="HELICASE_CTER"/>
    <property type="match status" value="1"/>
</dbReference>
<evidence type="ECO:0000259" key="13">
    <source>
        <dbReference type="PROSITE" id="PS51194"/>
    </source>
</evidence>
<feature type="compositionally biased region" description="Low complexity" evidence="11">
    <location>
        <begin position="45"/>
        <end position="54"/>
    </location>
</feature>
<dbReference type="PROSITE" id="PS51192">
    <property type="entry name" value="HELICASE_ATP_BIND_1"/>
    <property type="match status" value="1"/>
</dbReference>
<evidence type="ECO:0000256" key="2">
    <source>
        <dbReference type="ARBA" id="ARBA00022741"/>
    </source>
</evidence>
<keyword evidence="15" id="KW-1185">Reference proteome</keyword>
<dbReference type="Proteomes" id="UP001341245">
    <property type="component" value="Unassembled WGS sequence"/>
</dbReference>
<dbReference type="EMBL" id="JASGXD010000004">
    <property type="protein sequence ID" value="KAK6006025.1"/>
    <property type="molecule type" value="Genomic_DNA"/>
</dbReference>
<evidence type="ECO:0000256" key="11">
    <source>
        <dbReference type="SAM" id="MobiDB-lite"/>
    </source>
</evidence>
<evidence type="ECO:0000313" key="14">
    <source>
        <dbReference type="EMBL" id="KAK6006025.1"/>
    </source>
</evidence>
<feature type="compositionally biased region" description="Basic and acidic residues" evidence="11">
    <location>
        <begin position="1109"/>
        <end position="1122"/>
    </location>
</feature>
<evidence type="ECO:0000256" key="5">
    <source>
        <dbReference type="ARBA" id="ARBA00022840"/>
    </source>
</evidence>
<dbReference type="Pfam" id="PF00270">
    <property type="entry name" value="DEAD"/>
    <property type="match status" value="1"/>
</dbReference>
<evidence type="ECO:0000256" key="6">
    <source>
        <dbReference type="ARBA" id="ARBA00023235"/>
    </source>
</evidence>
<dbReference type="InterPro" id="IPR001650">
    <property type="entry name" value="Helicase_C-like"/>
</dbReference>
<dbReference type="SUPFAM" id="SSF158702">
    <property type="entry name" value="Sec63 N-terminal domain-like"/>
    <property type="match status" value="1"/>
</dbReference>
<comment type="catalytic activity">
    <reaction evidence="8">
        <text>Couples ATP hydrolysis with the unwinding of duplex DNA by translocating in the 3'-5' direction.</text>
        <dbReference type="EC" id="5.6.2.4"/>
    </reaction>
</comment>
<feature type="domain" description="Helicase C-terminal" evidence="13">
    <location>
        <begin position="422"/>
        <end position="610"/>
    </location>
</feature>
<dbReference type="Gene3D" id="3.40.50.300">
    <property type="entry name" value="P-loop containing nucleotide triphosphate hydrolases"/>
    <property type="match status" value="2"/>
</dbReference>